<dbReference type="FunFam" id="3.90.640.10:FF:000007">
    <property type="entry name" value="Actin like 7B"/>
    <property type="match status" value="1"/>
</dbReference>
<evidence type="ECO:0000256" key="1">
    <source>
        <dbReference type="ARBA" id="ARBA00049360"/>
    </source>
</evidence>
<dbReference type="AlphaFoldDB" id="A0A7S1MSF0"/>
<protein>
    <recommendedName>
        <fullName evidence="4">Actin-related protein 2</fullName>
    </recommendedName>
</protein>
<dbReference type="Gene3D" id="3.90.640.10">
    <property type="entry name" value="Actin, Chain A, domain 4"/>
    <property type="match status" value="1"/>
</dbReference>
<dbReference type="Gene3D" id="3.30.420.40">
    <property type="match status" value="2"/>
</dbReference>
<dbReference type="SMART" id="SM00268">
    <property type="entry name" value="ACTIN"/>
    <property type="match status" value="1"/>
</dbReference>
<gene>
    <name evidence="3" type="ORF">NDES1114_LOCUS27033</name>
</gene>
<dbReference type="InterPro" id="IPR004000">
    <property type="entry name" value="Actin"/>
</dbReference>
<comment type="similarity">
    <text evidence="2">Belongs to the actin family.</text>
</comment>
<dbReference type="FunFam" id="3.30.420.40:FF:000050">
    <property type="entry name" value="Actin, alpha skeletal muscle"/>
    <property type="match status" value="1"/>
</dbReference>
<dbReference type="PANTHER" id="PTHR11937">
    <property type="entry name" value="ACTIN"/>
    <property type="match status" value="1"/>
</dbReference>
<dbReference type="EMBL" id="HBGF01040366">
    <property type="protein sequence ID" value="CAD9139769.1"/>
    <property type="molecule type" value="Transcribed_RNA"/>
</dbReference>
<dbReference type="SUPFAM" id="SSF53067">
    <property type="entry name" value="Actin-like ATPase domain"/>
    <property type="match status" value="2"/>
</dbReference>
<sequence length="401" mass="44078">MADADVNRRTVVLDSGTGSIKVGYAGANFPTAVVPTVLGRPVLRAGATKVKDANGAEAAELKDLMLGDEVRAVRHLLHITTPVRNGVVKNRDDMCLLWDHAFSSQMKIDPREHTLSLSEAPITSDRAREELFQIMFEKFGFQAIQATAQGVLALYAAGVTTGVAVDSGEGVTHCTPIYDGYAIKKANRQVGIGGNDVTENLVRLMQRRGYSFHSSADFELMRAVKEKFCYAAVNFSEEQRLSDATTVLEKSFVLPDNTTCTIGKERFEATEVLFQPGRMGVESDGLSTQIWNSIQASDMDVRGALFENVILAGGSSMFPGLPSRIERDMQETFVSKSLGGDRSKLHRFKLKIHDAPRRKHMTFLGGACYSQLTAESPEMWLSREQYDEDGPSSVTRMFASM</sequence>
<evidence type="ECO:0000256" key="2">
    <source>
        <dbReference type="RuleBase" id="RU000487"/>
    </source>
</evidence>
<evidence type="ECO:0008006" key="4">
    <source>
        <dbReference type="Google" id="ProtNLM"/>
    </source>
</evidence>
<reference evidence="3" key="1">
    <citation type="submission" date="2021-01" db="EMBL/GenBank/DDBJ databases">
        <authorList>
            <person name="Corre E."/>
            <person name="Pelletier E."/>
            <person name="Niang G."/>
            <person name="Scheremetjew M."/>
            <person name="Finn R."/>
            <person name="Kale V."/>
            <person name="Holt S."/>
            <person name="Cochrane G."/>
            <person name="Meng A."/>
            <person name="Brown T."/>
            <person name="Cohen L."/>
        </authorList>
    </citation>
    <scope>NUCLEOTIDE SEQUENCE</scope>
    <source>
        <strain evidence="3">CCAP 1951/1</strain>
    </source>
</reference>
<name>A0A7S1MSF0_NEODS</name>
<evidence type="ECO:0000313" key="3">
    <source>
        <dbReference type="EMBL" id="CAD9139769.1"/>
    </source>
</evidence>
<comment type="catalytic activity">
    <reaction evidence="1">
        <text>ATP + H2O = ADP + phosphate + H(+)</text>
        <dbReference type="Rhea" id="RHEA:13065"/>
        <dbReference type="ChEBI" id="CHEBI:15377"/>
        <dbReference type="ChEBI" id="CHEBI:15378"/>
        <dbReference type="ChEBI" id="CHEBI:30616"/>
        <dbReference type="ChEBI" id="CHEBI:43474"/>
        <dbReference type="ChEBI" id="CHEBI:456216"/>
    </reaction>
</comment>
<dbReference type="PRINTS" id="PR00190">
    <property type="entry name" value="ACTIN"/>
</dbReference>
<dbReference type="InterPro" id="IPR043129">
    <property type="entry name" value="ATPase_NBD"/>
</dbReference>
<proteinExistence type="inferred from homology"/>
<organism evidence="3">
    <name type="scientific">Neobodo designis</name>
    <name type="common">Flagellated protozoan</name>
    <name type="synonym">Bodo designis</name>
    <dbReference type="NCBI Taxonomy" id="312471"/>
    <lineage>
        <taxon>Eukaryota</taxon>
        <taxon>Discoba</taxon>
        <taxon>Euglenozoa</taxon>
        <taxon>Kinetoplastea</taxon>
        <taxon>Metakinetoplastina</taxon>
        <taxon>Neobodonida</taxon>
        <taxon>Neobodo</taxon>
    </lineage>
</organism>
<dbReference type="Pfam" id="PF00022">
    <property type="entry name" value="Actin"/>
    <property type="match status" value="1"/>
</dbReference>
<accession>A0A7S1MSF0</accession>